<gene>
    <name evidence="1" type="ORF">DSCOOX_54110</name>
</gene>
<dbReference type="AlphaFoldDB" id="A0A5K8AHW6"/>
<name>A0A5K8AHW6_9BACT</name>
<evidence type="ECO:0000313" key="2">
    <source>
        <dbReference type="Proteomes" id="UP000422108"/>
    </source>
</evidence>
<keyword evidence="2" id="KW-1185">Reference proteome</keyword>
<proteinExistence type="predicted"/>
<evidence type="ECO:0000313" key="1">
    <source>
        <dbReference type="EMBL" id="BBO92231.1"/>
    </source>
</evidence>
<dbReference type="Proteomes" id="UP000422108">
    <property type="component" value="Chromosome"/>
</dbReference>
<organism evidence="1 2">
    <name type="scientific">Desulfosarcina ovata subsp. ovata</name>
    <dbReference type="NCBI Taxonomy" id="2752305"/>
    <lineage>
        <taxon>Bacteria</taxon>
        <taxon>Pseudomonadati</taxon>
        <taxon>Thermodesulfobacteriota</taxon>
        <taxon>Desulfobacteria</taxon>
        <taxon>Desulfobacterales</taxon>
        <taxon>Desulfosarcinaceae</taxon>
        <taxon>Desulfosarcina</taxon>
    </lineage>
</organism>
<protein>
    <submittedName>
        <fullName evidence="1">Uncharacterized protein</fullName>
    </submittedName>
</protein>
<reference evidence="1 2" key="1">
    <citation type="submission" date="2019-11" db="EMBL/GenBank/DDBJ databases">
        <title>Comparative genomics of hydrocarbon-degrading Desulfosarcina strains.</title>
        <authorList>
            <person name="Watanabe M."/>
            <person name="Kojima H."/>
            <person name="Fukui M."/>
        </authorList>
    </citation>
    <scope>NUCLEOTIDE SEQUENCE [LARGE SCALE GENOMIC DNA]</scope>
    <source>
        <strain evidence="2">oXyS1</strain>
    </source>
</reference>
<accession>A0A5K8AHW6</accession>
<sequence>MEITIKIGIRSSARRRIYRHIVVRISKKIQQSHAAASGRVSAGNGGMVGR</sequence>
<dbReference type="EMBL" id="AP021879">
    <property type="protein sequence ID" value="BBO92231.1"/>
    <property type="molecule type" value="Genomic_DNA"/>
</dbReference>